<keyword evidence="1" id="KW-0489">Methyltransferase</keyword>
<dbReference type="InterPro" id="IPR029063">
    <property type="entry name" value="SAM-dependent_MTases_sf"/>
</dbReference>
<dbReference type="PANTHER" id="PTHR10509">
    <property type="entry name" value="O-METHYLTRANSFERASE-RELATED"/>
    <property type="match status" value="1"/>
</dbReference>
<comment type="similarity">
    <text evidence="4">Belongs to the class I-like SAM-binding methyltransferase superfamily. Cation-dependent O-methyltransferase family.</text>
</comment>
<organism evidence="5 6">
    <name type="scientific">Ophiocordyceps unilateralis</name>
    <name type="common">Zombie-ant fungus</name>
    <name type="synonym">Torrubia unilateralis</name>
    <dbReference type="NCBI Taxonomy" id="268505"/>
    <lineage>
        <taxon>Eukaryota</taxon>
        <taxon>Fungi</taxon>
        <taxon>Dikarya</taxon>
        <taxon>Ascomycota</taxon>
        <taxon>Pezizomycotina</taxon>
        <taxon>Sordariomycetes</taxon>
        <taxon>Hypocreomycetidae</taxon>
        <taxon>Hypocreales</taxon>
        <taxon>Ophiocordycipitaceae</taxon>
        <taxon>Ophiocordyceps</taxon>
    </lineage>
</organism>
<proteinExistence type="inferred from homology"/>
<dbReference type="SUPFAM" id="SSF53335">
    <property type="entry name" value="S-adenosyl-L-methionine-dependent methyltransferases"/>
    <property type="match status" value="1"/>
</dbReference>
<dbReference type="AlphaFoldDB" id="A0A2A9P9X3"/>
<name>A0A2A9P9X3_OPHUN</name>
<evidence type="ECO:0000256" key="3">
    <source>
        <dbReference type="ARBA" id="ARBA00022691"/>
    </source>
</evidence>
<evidence type="ECO:0000256" key="1">
    <source>
        <dbReference type="ARBA" id="ARBA00022603"/>
    </source>
</evidence>
<evidence type="ECO:0000256" key="2">
    <source>
        <dbReference type="ARBA" id="ARBA00022679"/>
    </source>
</evidence>
<dbReference type="GO" id="GO:0008171">
    <property type="term" value="F:O-methyltransferase activity"/>
    <property type="evidence" value="ECO:0007669"/>
    <property type="project" value="InterPro"/>
</dbReference>
<keyword evidence="6" id="KW-1185">Reference proteome</keyword>
<dbReference type="Pfam" id="PF01596">
    <property type="entry name" value="Methyltransf_3"/>
    <property type="match status" value="1"/>
</dbReference>
<keyword evidence="3" id="KW-0949">S-adenosyl-L-methionine</keyword>
<dbReference type="Proteomes" id="UP000037136">
    <property type="component" value="Unassembled WGS sequence"/>
</dbReference>
<reference evidence="5 6" key="2">
    <citation type="journal article" date="2017" name="Sci. Rep.">
        <title>Ant-infecting Ophiocordyceps genomes reveal a high diversity of potential behavioral manipulation genes and a possible major role for enterotoxins.</title>
        <authorList>
            <person name="de Bekker C."/>
            <person name="Ohm R.A."/>
            <person name="Evans H.C."/>
            <person name="Brachmann A."/>
            <person name="Hughes D.P."/>
        </authorList>
    </citation>
    <scope>NUCLEOTIDE SEQUENCE [LARGE SCALE GENOMIC DNA]</scope>
    <source>
        <strain evidence="5 6">SC16a</strain>
    </source>
</reference>
<comment type="caution">
    <text evidence="5">The sequence shown here is derived from an EMBL/GenBank/DDBJ whole genome shotgun (WGS) entry which is preliminary data.</text>
</comment>
<evidence type="ECO:0000256" key="4">
    <source>
        <dbReference type="ARBA" id="ARBA00023453"/>
    </source>
</evidence>
<dbReference type="EMBL" id="LAZP02000315">
    <property type="protein sequence ID" value="PFH58219.1"/>
    <property type="molecule type" value="Genomic_DNA"/>
</dbReference>
<dbReference type="GO" id="GO:0032259">
    <property type="term" value="P:methylation"/>
    <property type="evidence" value="ECO:0007669"/>
    <property type="project" value="UniProtKB-KW"/>
</dbReference>
<reference evidence="5 6" key="1">
    <citation type="journal article" date="2015" name="BMC Genomics">
        <title>Gene expression during zombie ant biting behavior reflects the complexity underlying fungal parasitic behavioral manipulation.</title>
        <authorList>
            <person name="de Bekker C."/>
            <person name="Ohm R.A."/>
            <person name="Loreto R.G."/>
            <person name="Sebastian A."/>
            <person name="Albert I."/>
            <person name="Merrow M."/>
            <person name="Brachmann A."/>
            <person name="Hughes D.P."/>
        </authorList>
    </citation>
    <scope>NUCLEOTIDE SEQUENCE [LARGE SCALE GENOMIC DNA]</scope>
    <source>
        <strain evidence="5 6">SC16a</strain>
    </source>
</reference>
<sequence>MKQGEASHLYSSASTGNKVLAYAHHHSSALPASLVAYHARAADSRADSDMLSSNAQSQFHSFLARAIGAKRVLEVGVYVGYSAMAWAHAVGPEGRVTGLECSADLAAVARAAMAEHGIDNVDIILGNAAETLPVLQPTEPYDIVFLDADKDGYIRYLETLLSASPPDASSGRLLRPGALIIADNVLRSGHVADDSLPFDRSKSEEDWRKQIDAIRRFNDTCVAEKRLETFMVPLWDGVSLLRLRD</sequence>
<evidence type="ECO:0008006" key="7">
    <source>
        <dbReference type="Google" id="ProtNLM"/>
    </source>
</evidence>
<keyword evidence="2" id="KW-0808">Transferase</keyword>
<gene>
    <name evidence="5" type="ORF">XA68_14018</name>
</gene>
<accession>A0A2A9P9X3</accession>
<dbReference type="Gene3D" id="3.40.50.150">
    <property type="entry name" value="Vaccinia Virus protein VP39"/>
    <property type="match status" value="1"/>
</dbReference>
<dbReference type="STRING" id="268505.A0A2A9P9X3"/>
<dbReference type="OrthoDB" id="10251242at2759"/>
<protein>
    <recommendedName>
        <fullName evidence="7">O-methyltransferase domain-containing protein</fullName>
    </recommendedName>
</protein>
<dbReference type="InterPro" id="IPR002935">
    <property type="entry name" value="SAM_O-MeTrfase"/>
</dbReference>
<dbReference type="InterPro" id="IPR050362">
    <property type="entry name" value="Cation-dep_OMT"/>
</dbReference>
<dbReference type="PANTHER" id="PTHR10509:SF14">
    <property type="entry name" value="CAFFEOYL-COA O-METHYLTRANSFERASE 3-RELATED"/>
    <property type="match status" value="1"/>
</dbReference>
<evidence type="ECO:0000313" key="6">
    <source>
        <dbReference type="Proteomes" id="UP000037136"/>
    </source>
</evidence>
<dbReference type="GO" id="GO:0008757">
    <property type="term" value="F:S-adenosylmethionine-dependent methyltransferase activity"/>
    <property type="evidence" value="ECO:0007669"/>
    <property type="project" value="TreeGrafter"/>
</dbReference>
<evidence type="ECO:0000313" key="5">
    <source>
        <dbReference type="EMBL" id="PFH58219.1"/>
    </source>
</evidence>
<dbReference type="CDD" id="cd02440">
    <property type="entry name" value="AdoMet_MTases"/>
    <property type="match status" value="1"/>
</dbReference>
<dbReference type="PROSITE" id="PS51682">
    <property type="entry name" value="SAM_OMT_I"/>
    <property type="match status" value="1"/>
</dbReference>